<dbReference type="AlphaFoldDB" id="B2IEE2"/>
<evidence type="ECO:0000313" key="2">
    <source>
        <dbReference type="EMBL" id="ACB95540.1"/>
    </source>
</evidence>
<sequence>MGTGGEKANSEQKEKPPFDPKAWRARLDALGAEDFLPEGLPDEPPVEPDASISFD</sequence>
<evidence type="ECO:0000256" key="1">
    <source>
        <dbReference type="SAM" id="MobiDB-lite"/>
    </source>
</evidence>
<organism evidence="2 3">
    <name type="scientific">Beijerinckia indica subsp. indica (strain ATCC 9039 / DSM 1715 / NCIMB 8712)</name>
    <dbReference type="NCBI Taxonomy" id="395963"/>
    <lineage>
        <taxon>Bacteria</taxon>
        <taxon>Pseudomonadati</taxon>
        <taxon>Pseudomonadota</taxon>
        <taxon>Alphaproteobacteria</taxon>
        <taxon>Hyphomicrobiales</taxon>
        <taxon>Beijerinckiaceae</taxon>
        <taxon>Beijerinckia</taxon>
    </lineage>
</organism>
<keyword evidence="3" id="KW-1185">Reference proteome</keyword>
<feature type="compositionally biased region" description="Basic and acidic residues" evidence="1">
    <location>
        <begin position="8"/>
        <end position="27"/>
    </location>
</feature>
<reference evidence="2 3" key="2">
    <citation type="journal article" date="2010" name="J. Bacteriol.">
        <title>Complete genome sequence of Beijerinckia indica subsp. indica.</title>
        <authorList>
            <person name="Tamas I."/>
            <person name="Dedysh S.N."/>
            <person name="Liesack W."/>
            <person name="Stott M.B."/>
            <person name="Alam M."/>
            <person name="Murrell J.C."/>
            <person name="Dunfield P.F."/>
        </authorList>
    </citation>
    <scope>NUCLEOTIDE SEQUENCE [LARGE SCALE GENOMIC DNA]</scope>
    <source>
        <strain evidence="3">ATCC 9039 / DSM 1715 / NCIMB 8712</strain>
    </source>
</reference>
<gene>
    <name evidence="2" type="ordered locus">Bind_1916</name>
</gene>
<dbReference type="KEGG" id="bid:Bind_1916"/>
<dbReference type="EMBL" id="CP001016">
    <property type="protein sequence ID" value="ACB95540.1"/>
    <property type="molecule type" value="Genomic_DNA"/>
</dbReference>
<dbReference type="HOGENOM" id="CLU_3022759_0_0_5"/>
<feature type="region of interest" description="Disordered" evidence="1">
    <location>
        <begin position="1"/>
        <end position="55"/>
    </location>
</feature>
<evidence type="ECO:0000313" key="3">
    <source>
        <dbReference type="Proteomes" id="UP000001695"/>
    </source>
</evidence>
<dbReference type="Proteomes" id="UP000001695">
    <property type="component" value="Chromosome"/>
</dbReference>
<reference evidence="3" key="1">
    <citation type="submission" date="2008-03" db="EMBL/GenBank/DDBJ databases">
        <title>Complete sequence of chromosome of Beijerinckia indica subsp. indica ATCC 9039.</title>
        <authorList>
            <consortium name="US DOE Joint Genome Institute"/>
            <person name="Copeland A."/>
            <person name="Lucas S."/>
            <person name="Lapidus A."/>
            <person name="Glavina del Rio T."/>
            <person name="Dalin E."/>
            <person name="Tice H."/>
            <person name="Bruce D."/>
            <person name="Goodwin L."/>
            <person name="Pitluck S."/>
            <person name="LaButti K."/>
            <person name="Schmutz J."/>
            <person name="Larimer F."/>
            <person name="Land M."/>
            <person name="Hauser L."/>
            <person name="Kyrpides N."/>
            <person name="Mikhailova N."/>
            <person name="Dunfield P.F."/>
            <person name="Dedysh S.N."/>
            <person name="Liesack W."/>
            <person name="Saw J.H."/>
            <person name="Alam M."/>
            <person name="Chen Y."/>
            <person name="Murrell J.C."/>
            <person name="Richardson P."/>
        </authorList>
    </citation>
    <scope>NUCLEOTIDE SEQUENCE [LARGE SCALE GENOMIC DNA]</scope>
    <source>
        <strain evidence="3">ATCC 9039 / DSM 1715 / NCIMB 8712</strain>
    </source>
</reference>
<name>B2IEE2_BEII9</name>
<dbReference type="STRING" id="395963.Bind_1916"/>
<proteinExistence type="predicted"/>
<protein>
    <submittedName>
        <fullName evidence="2">SpoVT/AbrB-like protein</fullName>
    </submittedName>
</protein>
<accession>B2IEE2</accession>